<dbReference type="Pfam" id="PF00160">
    <property type="entry name" value="Pro_isomerase"/>
    <property type="match status" value="1"/>
</dbReference>
<dbReference type="EMBL" id="JBBJCI010000015">
    <property type="protein sequence ID" value="KAK7254834.1"/>
    <property type="molecule type" value="Genomic_DNA"/>
</dbReference>
<name>A0ABR1GFQ2_AURAN</name>
<comment type="catalytic activity">
    <reaction evidence="3">
        <text>[protein]-peptidylproline (omega=180) = [protein]-peptidylproline (omega=0)</text>
        <dbReference type="Rhea" id="RHEA:16237"/>
        <dbReference type="Rhea" id="RHEA-COMP:10747"/>
        <dbReference type="Rhea" id="RHEA-COMP:10748"/>
        <dbReference type="ChEBI" id="CHEBI:83833"/>
        <dbReference type="ChEBI" id="CHEBI:83834"/>
        <dbReference type="EC" id="5.2.1.8"/>
    </reaction>
</comment>
<reference evidence="5 6" key="1">
    <citation type="submission" date="2024-03" db="EMBL/GenBank/DDBJ databases">
        <title>Aureococcus anophagefferens CCMP1851 and Kratosvirus quantuckense: Draft genome of a second virus-susceptible host strain in the model system.</title>
        <authorList>
            <person name="Chase E."/>
            <person name="Truchon A.R."/>
            <person name="Schepens W."/>
            <person name="Wilhelm S.W."/>
        </authorList>
    </citation>
    <scope>NUCLEOTIDE SEQUENCE [LARGE SCALE GENOMIC DNA]</scope>
    <source>
        <strain evidence="5 6">CCMP1851</strain>
    </source>
</reference>
<accession>A0ABR1GFQ2</accession>
<dbReference type="GO" id="GO:0016853">
    <property type="term" value="F:isomerase activity"/>
    <property type="evidence" value="ECO:0007669"/>
    <property type="project" value="UniProtKB-KW"/>
</dbReference>
<proteinExistence type="inferred from homology"/>
<feature type="chain" id="PRO_5044976747" description="Peptidyl-prolyl cis-trans isomerase" evidence="3">
    <location>
        <begin position="24"/>
        <end position="183"/>
    </location>
</feature>
<evidence type="ECO:0000256" key="3">
    <source>
        <dbReference type="RuleBase" id="RU363019"/>
    </source>
</evidence>
<dbReference type="PANTHER" id="PTHR43246">
    <property type="entry name" value="PEPTIDYL-PROLYL CIS-TRANS ISOMERASE CYP38, CHLOROPLASTIC"/>
    <property type="match status" value="1"/>
</dbReference>
<keyword evidence="1 3" id="KW-0697">Rotamase</keyword>
<dbReference type="InterPro" id="IPR002130">
    <property type="entry name" value="Cyclophilin-type_PPIase_dom"/>
</dbReference>
<dbReference type="SUPFAM" id="SSF50891">
    <property type="entry name" value="Cyclophilin-like"/>
    <property type="match status" value="1"/>
</dbReference>
<evidence type="ECO:0000256" key="2">
    <source>
        <dbReference type="ARBA" id="ARBA00023235"/>
    </source>
</evidence>
<dbReference type="EC" id="5.2.1.8" evidence="3"/>
<keyword evidence="6" id="KW-1185">Reference proteome</keyword>
<dbReference type="PROSITE" id="PS50072">
    <property type="entry name" value="CSA_PPIASE_2"/>
    <property type="match status" value="1"/>
</dbReference>
<comment type="function">
    <text evidence="3">PPIases accelerate the folding of proteins. It catalyzes the cis-trans isomerization of proline imidic peptide bonds in oligopeptides.</text>
</comment>
<dbReference type="InterPro" id="IPR029000">
    <property type="entry name" value="Cyclophilin-like_dom_sf"/>
</dbReference>
<keyword evidence="3" id="KW-0732">Signal</keyword>
<evidence type="ECO:0000259" key="4">
    <source>
        <dbReference type="PROSITE" id="PS50072"/>
    </source>
</evidence>
<feature type="domain" description="PPIase cyclophilin-type" evidence="4">
    <location>
        <begin position="29"/>
        <end position="177"/>
    </location>
</feature>
<protein>
    <recommendedName>
        <fullName evidence="3">Peptidyl-prolyl cis-trans isomerase</fullName>
        <shortName evidence="3">PPIase</shortName>
        <ecNumber evidence="3">5.2.1.8</ecNumber>
    </recommendedName>
</protein>
<evidence type="ECO:0000256" key="1">
    <source>
        <dbReference type="ARBA" id="ARBA00023110"/>
    </source>
</evidence>
<evidence type="ECO:0000313" key="6">
    <source>
        <dbReference type="Proteomes" id="UP001363151"/>
    </source>
</evidence>
<organism evidence="5 6">
    <name type="scientific">Aureococcus anophagefferens</name>
    <name type="common">Harmful bloom alga</name>
    <dbReference type="NCBI Taxonomy" id="44056"/>
    <lineage>
        <taxon>Eukaryota</taxon>
        <taxon>Sar</taxon>
        <taxon>Stramenopiles</taxon>
        <taxon>Ochrophyta</taxon>
        <taxon>Pelagophyceae</taxon>
        <taxon>Pelagomonadales</taxon>
        <taxon>Pelagomonadaceae</taxon>
        <taxon>Aureococcus</taxon>
    </lineage>
</organism>
<feature type="signal peptide" evidence="3">
    <location>
        <begin position="1"/>
        <end position="23"/>
    </location>
</feature>
<dbReference type="Gene3D" id="2.40.100.10">
    <property type="entry name" value="Cyclophilin-like"/>
    <property type="match status" value="1"/>
</dbReference>
<dbReference type="InterPro" id="IPR044665">
    <property type="entry name" value="E_coli_cyclophilin_A-like"/>
</dbReference>
<sequence length="183" mass="19940">MAARAGRATRWLALLLVASSASALTTVDFVVELAPGAAHRSFAVEVHPDWAPLGAARFVELVEEQFFDGVAFFRVIGGFMAQFGINGNLTKQKRWKSRAIPDEASPVAAPPRASNARGRLTFAHAGKNTRTTQLFLNFGNNARLDRENFPPFAEVAGGAQGSKRERNSPLQRLISRPFSTRFG</sequence>
<evidence type="ECO:0000313" key="5">
    <source>
        <dbReference type="EMBL" id="KAK7254834.1"/>
    </source>
</evidence>
<dbReference type="PRINTS" id="PR00153">
    <property type="entry name" value="CSAPPISMRASE"/>
</dbReference>
<dbReference type="Proteomes" id="UP001363151">
    <property type="component" value="Unassembled WGS sequence"/>
</dbReference>
<gene>
    <name evidence="5" type="ORF">SO694_0013405</name>
</gene>
<keyword evidence="2 3" id="KW-0413">Isomerase</keyword>
<comment type="caution">
    <text evidence="5">The sequence shown here is derived from an EMBL/GenBank/DDBJ whole genome shotgun (WGS) entry which is preliminary data.</text>
</comment>
<comment type="similarity">
    <text evidence="3">Belongs to the cyclophilin-type PPIase family.</text>
</comment>